<reference evidence="5" key="1">
    <citation type="submission" date="2022-03" db="EMBL/GenBank/DDBJ databases">
        <authorList>
            <person name="Woo C.Y."/>
        </authorList>
    </citation>
    <scope>NUCLEOTIDE SEQUENCE</scope>
    <source>
        <strain evidence="5">CYS-01</strain>
    </source>
</reference>
<dbReference type="SUPFAM" id="SSF52540">
    <property type="entry name" value="P-loop containing nucleoside triphosphate hydrolases"/>
    <property type="match status" value="1"/>
</dbReference>
<keyword evidence="1" id="KW-0813">Transport</keyword>
<dbReference type="PANTHER" id="PTHR42939">
    <property type="entry name" value="ABC TRANSPORTER ATP-BINDING PROTEIN ALBC-RELATED"/>
    <property type="match status" value="1"/>
</dbReference>
<dbReference type="PROSITE" id="PS50893">
    <property type="entry name" value="ABC_TRANSPORTER_2"/>
    <property type="match status" value="1"/>
</dbReference>
<dbReference type="GO" id="GO:0005524">
    <property type="term" value="F:ATP binding"/>
    <property type="evidence" value="ECO:0007669"/>
    <property type="project" value="UniProtKB-KW"/>
</dbReference>
<dbReference type="InterPro" id="IPR027417">
    <property type="entry name" value="P-loop_NTPase"/>
</dbReference>
<dbReference type="Proteomes" id="UP001165460">
    <property type="component" value="Unassembled WGS sequence"/>
</dbReference>
<feature type="domain" description="ABC transporter" evidence="4">
    <location>
        <begin position="3"/>
        <end position="210"/>
    </location>
</feature>
<dbReference type="InterPro" id="IPR003439">
    <property type="entry name" value="ABC_transporter-like_ATP-bd"/>
</dbReference>
<dbReference type="EMBL" id="JALGBH010000001">
    <property type="protein sequence ID" value="MCJ0741765.1"/>
    <property type="molecule type" value="Genomic_DNA"/>
</dbReference>
<dbReference type="Gene3D" id="3.40.50.300">
    <property type="entry name" value="P-loop containing nucleotide triphosphate hydrolases"/>
    <property type="match status" value="1"/>
</dbReference>
<dbReference type="RefSeq" id="WP_243359214.1">
    <property type="nucleotide sequence ID" value="NZ_JALGBH010000001.1"/>
</dbReference>
<name>A0ABS9ZT44_9SPHI</name>
<dbReference type="PANTHER" id="PTHR42939:SF1">
    <property type="entry name" value="ABC TRANSPORTER ATP-BINDING PROTEIN ALBC-RELATED"/>
    <property type="match status" value="1"/>
</dbReference>
<dbReference type="SMART" id="SM00382">
    <property type="entry name" value="AAA"/>
    <property type="match status" value="1"/>
</dbReference>
<comment type="caution">
    <text evidence="5">The sequence shown here is derived from an EMBL/GenBank/DDBJ whole genome shotgun (WGS) entry which is preliminary data.</text>
</comment>
<evidence type="ECO:0000256" key="3">
    <source>
        <dbReference type="ARBA" id="ARBA00022840"/>
    </source>
</evidence>
<gene>
    <name evidence="5" type="ORF">MMF97_03500</name>
</gene>
<evidence type="ECO:0000256" key="2">
    <source>
        <dbReference type="ARBA" id="ARBA00022741"/>
    </source>
</evidence>
<sequence length="210" mass="23599">MHITLKNIGRRFNKEWIFKGLDYSFEAGNSYAILGPNGSGKSTLLNILMASLSPSEGAIAYQTDKEIIPEQVFSYISFAGPYLDLIEEFTLAETIAFHFSFKNYVEGFNAEGVLDLLALIGAKDKPLKYFSSGMKQRTKLALAFCSDTPMLVLDEPTSNLDVQGTDWYLSLIEKFTANKLVVLGSNQQHEYDFCKEQIQIMAYKSKPKMV</sequence>
<keyword evidence="2" id="KW-0547">Nucleotide-binding</keyword>
<dbReference type="InterPro" id="IPR003593">
    <property type="entry name" value="AAA+_ATPase"/>
</dbReference>
<evidence type="ECO:0000259" key="4">
    <source>
        <dbReference type="PROSITE" id="PS50893"/>
    </source>
</evidence>
<dbReference type="Pfam" id="PF00005">
    <property type="entry name" value="ABC_tran"/>
    <property type="match status" value="1"/>
</dbReference>
<evidence type="ECO:0000313" key="5">
    <source>
        <dbReference type="EMBL" id="MCJ0741765.1"/>
    </source>
</evidence>
<dbReference type="InterPro" id="IPR051782">
    <property type="entry name" value="ABC_Transporter_VariousFunc"/>
</dbReference>
<evidence type="ECO:0000313" key="6">
    <source>
        <dbReference type="Proteomes" id="UP001165460"/>
    </source>
</evidence>
<keyword evidence="6" id="KW-1185">Reference proteome</keyword>
<proteinExistence type="predicted"/>
<accession>A0ABS9ZT44</accession>
<evidence type="ECO:0000256" key="1">
    <source>
        <dbReference type="ARBA" id="ARBA00022448"/>
    </source>
</evidence>
<protein>
    <submittedName>
        <fullName evidence="5">ATP-binding cassette domain-containing protein</fullName>
    </submittedName>
</protein>
<organism evidence="5 6">
    <name type="scientific">Pedobacter montanisoli</name>
    <dbReference type="NCBI Taxonomy" id="2923277"/>
    <lineage>
        <taxon>Bacteria</taxon>
        <taxon>Pseudomonadati</taxon>
        <taxon>Bacteroidota</taxon>
        <taxon>Sphingobacteriia</taxon>
        <taxon>Sphingobacteriales</taxon>
        <taxon>Sphingobacteriaceae</taxon>
        <taxon>Pedobacter</taxon>
    </lineage>
</organism>
<keyword evidence="3 5" id="KW-0067">ATP-binding</keyword>